<reference evidence="1 2" key="1">
    <citation type="submission" date="2014-04" db="EMBL/GenBank/DDBJ databases">
        <authorList>
            <consortium name="DOE Joint Genome Institute"/>
            <person name="Kuo A."/>
            <person name="Kohler A."/>
            <person name="Costa M.D."/>
            <person name="Nagy L.G."/>
            <person name="Floudas D."/>
            <person name="Copeland A."/>
            <person name="Barry K.W."/>
            <person name="Cichocki N."/>
            <person name="Veneault-Fourrey C."/>
            <person name="LaButti K."/>
            <person name="Lindquist E.A."/>
            <person name="Lipzen A."/>
            <person name="Lundell T."/>
            <person name="Morin E."/>
            <person name="Murat C."/>
            <person name="Sun H."/>
            <person name="Tunlid A."/>
            <person name="Henrissat B."/>
            <person name="Grigoriev I.V."/>
            <person name="Hibbett D.S."/>
            <person name="Martin F."/>
            <person name="Nordberg H.P."/>
            <person name="Cantor M.N."/>
            <person name="Hua S.X."/>
        </authorList>
    </citation>
    <scope>NUCLEOTIDE SEQUENCE [LARGE SCALE GENOMIC DNA]</scope>
    <source>
        <strain evidence="1 2">441</strain>
    </source>
</reference>
<dbReference type="STRING" id="765257.A0A0C9ZHE5"/>
<organism evidence="1 2">
    <name type="scientific">Pisolithus microcarpus 441</name>
    <dbReference type="NCBI Taxonomy" id="765257"/>
    <lineage>
        <taxon>Eukaryota</taxon>
        <taxon>Fungi</taxon>
        <taxon>Dikarya</taxon>
        <taxon>Basidiomycota</taxon>
        <taxon>Agaricomycotina</taxon>
        <taxon>Agaricomycetes</taxon>
        <taxon>Agaricomycetidae</taxon>
        <taxon>Boletales</taxon>
        <taxon>Sclerodermatineae</taxon>
        <taxon>Pisolithaceae</taxon>
        <taxon>Pisolithus</taxon>
    </lineage>
</organism>
<evidence type="ECO:0000313" key="1">
    <source>
        <dbReference type="EMBL" id="KIK19408.1"/>
    </source>
</evidence>
<dbReference type="EMBL" id="KN833784">
    <property type="protein sequence ID" value="KIK19408.1"/>
    <property type="molecule type" value="Genomic_DNA"/>
</dbReference>
<keyword evidence="2" id="KW-1185">Reference proteome</keyword>
<sequence>IGQANDALHGLWLALVDKAMIFCNAMQPAKSYSMRTHAWGMIHTVDNSVKKQAKIYKRCQDAMIALHADAKILSHYQELTRSHLTINTAVFQQNAHAHCGNHLPWFWSIDIPKDMESKSWMSEFYQIHWLQAKAVQDRWQEEEELLICEFQWTANFFKYCTDEWGKQKLSHDMPQSHGICCYVVRQQKVYE</sequence>
<proteinExistence type="predicted"/>
<dbReference type="Proteomes" id="UP000054018">
    <property type="component" value="Unassembled WGS sequence"/>
</dbReference>
<gene>
    <name evidence="1" type="ORF">PISMIDRAFT_107609</name>
</gene>
<reference evidence="2" key="2">
    <citation type="submission" date="2015-01" db="EMBL/GenBank/DDBJ databases">
        <title>Evolutionary Origins and Diversification of the Mycorrhizal Mutualists.</title>
        <authorList>
            <consortium name="DOE Joint Genome Institute"/>
            <consortium name="Mycorrhizal Genomics Consortium"/>
            <person name="Kohler A."/>
            <person name="Kuo A."/>
            <person name="Nagy L.G."/>
            <person name="Floudas D."/>
            <person name="Copeland A."/>
            <person name="Barry K.W."/>
            <person name="Cichocki N."/>
            <person name="Veneault-Fourrey C."/>
            <person name="LaButti K."/>
            <person name="Lindquist E.A."/>
            <person name="Lipzen A."/>
            <person name="Lundell T."/>
            <person name="Morin E."/>
            <person name="Murat C."/>
            <person name="Riley R."/>
            <person name="Ohm R."/>
            <person name="Sun H."/>
            <person name="Tunlid A."/>
            <person name="Henrissat B."/>
            <person name="Grigoriev I.V."/>
            <person name="Hibbett D.S."/>
            <person name="Martin F."/>
        </authorList>
    </citation>
    <scope>NUCLEOTIDE SEQUENCE [LARGE SCALE GENOMIC DNA]</scope>
    <source>
        <strain evidence="2">441</strain>
    </source>
</reference>
<accession>A0A0C9ZHE5</accession>
<evidence type="ECO:0000313" key="2">
    <source>
        <dbReference type="Proteomes" id="UP000054018"/>
    </source>
</evidence>
<feature type="non-terminal residue" evidence="1">
    <location>
        <position position="1"/>
    </location>
</feature>
<name>A0A0C9ZHE5_9AGAM</name>
<protein>
    <submittedName>
        <fullName evidence="1">Uncharacterized protein</fullName>
    </submittedName>
</protein>
<dbReference type="HOGENOM" id="CLU_003703_3_3_1"/>
<dbReference type="OrthoDB" id="3232711at2759"/>
<dbReference type="AlphaFoldDB" id="A0A0C9ZHE5"/>